<reference evidence="1 2" key="1">
    <citation type="submission" date="2015-11" db="EMBL/GenBank/DDBJ databases">
        <title>Expanding the genomic diversity of Burkholderia species for the development of highly accurate diagnostics.</title>
        <authorList>
            <person name="Sahl J."/>
            <person name="Keim P."/>
            <person name="Wagner D."/>
        </authorList>
    </citation>
    <scope>NUCLEOTIDE SEQUENCE [LARGE SCALE GENOMIC DNA]</scope>
    <source>
        <strain evidence="1 2">MSMB1808WGS</strain>
    </source>
</reference>
<sequence>MSFCAYVGVKADHALAELEELWFPCHFGINYRGWGKQGSPREAGWYWWGWDYAHWRDHVDYQAMLPPDASDEEKKVFEKVNALMNRSEPYYGFGPRKKWTVDEVFEDALDALMELKTSLEKSKTLTALLAHR</sequence>
<comment type="caution">
    <text evidence="1">The sequence shown here is derived from an EMBL/GenBank/DDBJ whole genome shotgun (WGS) entry which is preliminary data.</text>
</comment>
<keyword evidence="2" id="KW-1185">Reference proteome</keyword>
<dbReference type="EMBL" id="LPBJ01000047">
    <property type="protein sequence ID" value="KVP98397.1"/>
    <property type="molecule type" value="Genomic_DNA"/>
</dbReference>
<evidence type="ECO:0000313" key="1">
    <source>
        <dbReference type="EMBL" id="KVP98397.1"/>
    </source>
</evidence>
<dbReference type="Proteomes" id="UP000056453">
    <property type="component" value="Unassembled WGS sequence"/>
</dbReference>
<evidence type="ECO:0008006" key="3">
    <source>
        <dbReference type="Google" id="ProtNLM"/>
    </source>
</evidence>
<protein>
    <recommendedName>
        <fullName evidence="3">CdiI immunity protein domain-containing protein</fullName>
    </recommendedName>
</protein>
<gene>
    <name evidence="1" type="ORF">WJ96_07705</name>
</gene>
<name>A0AAW3N019_9BURK</name>
<evidence type="ECO:0000313" key="2">
    <source>
        <dbReference type="Proteomes" id="UP000056453"/>
    </source>
</evidence>
<proteinExistence type="predicted"/>
<accession>A0AAW3N019</accession>
<organism evidence="1 2">
    <name type="scientific">Burkholderia ubonensis</name>
    <dbReference type="NCBI Taxonomy" id="101571"/>
    <lineage>
        <taxon>Bacteria</taxon>
        <taxon>Pseudomonadati</taxon>
        <taxon>Pseudomonadota</taxon>
        <taxon>Betaproteobacteria</taxon>
        <taxon>Burkholderiales</taxon>
        <taxon>Burkholderiaceae</taxon>
        <taxon>Burkholderia</taxon>
        <taxon>Burkholderia cepacia complex</taxon>
    </lineage>
</organism>
<dbReference type="AlphaFoldDB" id="A0AAW3N019"/>